<keyword evidence="2" id="KW-1185">Reference proteome</keyword>
<sequence>MAPITVEVCRFDDVYPKDTEPVSSQQFTFEFRNGINLNQLPLDLKVGDYWIITKGDPWCLWKNTKRKVIDHSDVMYRAPCMNFYLSSESDPILSMEKIIERGLLTWEEEWPHPLLMVIGTTHLLYTLCRPRQMSIKEGLRRLSRVAGVRLRQIVTGSKKFQMGALDHNYKPDFSEYTNSSSEGIEHTSRPVSPVFTMASSPESSAVFERPNQKLDGNLLSFTS</sequence>
<evidence type="ECO:0000313" key="2">
    <source>
        <dbReference type="Proteomes" id="UP000054477"/>
    </source>
</evidence>
<reference evidence="1 2" key="1">
    <citation type="submission" date="2014-04" db="EMBL/GenBank/DDBJ databases">
        <authorList>
            <consortium name="DOE Joint Genome Institute"/>
            <person name="Kuo A."/>
            <person name="Kohler A."/>
            <person name="Nagy L.G."/>
            <person name="Floudas D."/>
            <person name="Copeland A."/>
            <person name="Barry K.W."/>
            <person name="Cichocki N."/>
            <person name="Veneault-Fourrey C."/>
            <person name="LaButti K."/>
            <person name="Lindquist E.A."/>
            <person name="Lipzen A."/>
            <person name="Lundell T."/>
            <person name="Morin E."/>
            <person name="Murat C."/>
            <person name="Sun H."/>
            <person name="Tunlid A."/>
            <person name="Henrissat B."/>
            <person name="Grigoriev I.V."/>
            <person name="Hibbett D.S."/>
            <person name="Martin F."/>
            <person name="Nordberg H.P."/>
            <person name="Cantor M.N."/>
            <person name="Hua S.X."/>
        </authorList>
    </citation>
    <scope>NUCLEOTIDE SEQUENCE [LARGE SCALE GENOMIC DNA]</scope>
    <source>
        <strain evidence="1 2">LaAM-08-1</strain>
    </source>
</reference>
<dbReference type="EMBL" id="KN838622">
    <property type="protein sequence ID" value="KIK00577.1"/>
    <property type="molecule type" value="Genomic_DNA"/>
</dbReference>
<dbReference type="AlphaFoldDB" id="A0A0C9XS69"/>
<dbReference type="Proteomes" id="UP000054477">
    <property type="component" value="Unassembled WGS sequence"/>
</dbReference>
<evidence type="ECO:0000313" key="1">
    <source>
        <dbReference type="EMBL" id="KIK00577.1"/>
    </source>
</evidence>
<organism evidence="1 2">
    <name type="scientific">Laccaria amethystina LaAM-08-1</name>
    <dbReference type="NCBI Taxonomy" id="1095629"/>
    <lineage>
        <taxon>Eukaryota</taxon>
        <taxon>Fungi</taxon>
        <taxon>Dikarya</taxon>
        <taxon>Basidiomycota</taxon>
        <taxon>Agaricomycotina</taxon>
        <taxon>Agaricomycetes</taxon>
        <taxon>Agaricomycetidae</taxon>
        <taxon>Agaricales</taxon>
        <taxon>Agaricineae</taxon>
        <taxon>Hydnangiaceae</taxon>
        <taxon>Laccaria</taxon>
    </lineage>
</organism>
<gene>
    <name evidence="1" type="ORF">K443DRAFT_599387</name>
</gene>
<name>A0A0C9XS69_9AGAR</name>
<protein>
    <submittedName>
        <fullName evidence="1">Uncharacterized protein</fullName>
    </submittedName>
</protein>
<proteinExistence type="predicted"/>
<reference evidence="2" key="2">
    <citation type="submission" date="2015-01" db="EMBL/GenBank/DDBJ databases">
        <title>Evolutionary Origins and Diversification of the Mycorrhizal Mutualists.</title>
        <authorList>
            <consortium name="DOE Joint Genome Institute"/>
            <consortium name="Mycorrhizal Genomics Consortium"/>
            <person name="Kohler A."/>
            <person name="Kuo A."/>
            <person name="Nagy L.G."/>
            <person name="Floudas D."/>
            <person name="Copeland A."/>
            <person name="Barry K.W."/>
            <person name="Cichocki N."/>
            <person name="Veneault-Fourrey C."/>
            <person name="LaButti K."/>
            <person name="Lindquist E.A."/>
            <person name="Lipzen A."/>
            <person name="Lundell T."/>
            <person name="Morin E."/>
            <person name="Murat C."/>
            <person name="Riley R."/>
            <person name="Ohm R."/>
            <person name="Sun H."/>
            <person name="Tunlid A."/>
            <person name="Henrissat B."/>
            <person name="Grigoriev I.V."/>
            <person name="Hibbett D.S."/>
            <person name="Martin F."/>
        </authorList>
    </citation>
    <scope>NUCLEOTIDE SEQUENCE [LARGE SCALE GENOMIC DNA]</scope>
    <source>
        <strain evidence="2">LaAM-08-1</strain>
    </source>
</reference>
<accession>A0A0C9XS69</accession>
<dbReference type="HOGENOM" id="CLU_1240320_0_0_1"/>